<evidence type="ECO:0000313" key="8">
    <source>
        <dbReference type="EMBL" id="NNF07912.1"/>
    </source>
</evidence>
<dbReference type="InterPro" id="IPR043133">
    <property type="entry name" value="GTP-CH-I_C/QueF"/>
</dbReference>
<protein>
    <recommendedName>
        <fullName evidence="6">7,8-dihydroneopterin aldolase</fullName>
        <ecNumber evidence="6">4.1.2.25</ecNumber>
    </recommendedName>
</protein>
<dbReference type="GO" id="GO:0046656">
    <property type="term" value="P:folic acid biosynthetic process"/>
    <property type="evidence" value="ECO:0007669"/>
    <property type="project" value="UniProtKB-UniRule"/>
</dbReference>
<comment type="catalytic activity">
    <reaction evidence="1 6">
        <text>7,8-dihydroneopterin = 6-hydroxymethyl-7,8-dihydropterin + glycolaldehyde</text>
        <dbReference type="Rhea" id="RHEA:10540"/>
        <dbReference type="ChEBI" id="CHEBI:17001"/>
        <dbReference type="ChEBI" id="CHEBI:17071"/>
        <dbReference type="ChEBI" id="CHEBI:44841"/>
        <dbReference type="EC" id="4.1.2.25"/>
    </reaction>
</comment>
<dbReference type="Proteomes" id="UP000547674">
    <property type="component" value="Unassembled WGS sequence"/>
</dbReference>
<dbReference type="PANTHER" id="PTHR42844">
    <property type="entry name" value="DIHYDRONEOPTERIN ALDOLASE 1-RELATED"/>
    <property type="match status" value="1"/>
</dbReference>
<evidence type="ECO:0000256" key="3">
    <source>
        <dbReference type="ARBA" id="ARBA00005708"/>
    </source>
</evidence>
<comment type="caution">
    <text evidence="8">The sequence shown here is derived from an EMBL/GenBank/DDBJ whole genome shotgun (WGS) entry which is preliminary data.</text>
</comment>
<feature type="domain" description="Dihydroneopterin aldolase/epimerase" evidence="7">
    <location>
        <begin position="6"/>
        <end position="118"/>
    </location>
</feature>
<comment type="similarity">
    <text evidence="3 6">Belongs to the DHNA family.</text>
</comment>
<dbReference type="Gene3D" id="3.30.1130.10">
    <property type="match status" value="1"/>
</dbReference>
<keyword evidence="5 6" id="KW-0456">Lyase</keyword>
<dbReference type="InterPro" id="IPR006156">
    <property type="entry name" value="Dihydroneopterin_aldolase"/>
</dbReference>
<evidence type="ECO:0000256" key="1">
    <source>
        <dbReference type="ARBA" id="ARBA00001353"/>
    </source>
</evidence>
<accession>A0A7Y2H3J8</accession>
<evidence type="ECO:0000313" key="9">
    <source>
        <dbReference type="Proteomes" id="UP000547674"/>
    </source>
</evidence>
<proteinExistence type="inferred from homology"/>
<evidence type="ECO:0000259" key="7">
    <source>
        <dbReference type="SMART" id="SM00905"/>
    </source>
</evidence>
<keyword evidence="4 6" id="KW-0289">Folate biosynthesis</keyword>
<dbReference type="SMART" id="SM00905">
    <property type="entry name" value="FolB"/>
    <property type="match status" value="1"/>
</dbReference>
<reference evidence="8 9" key="1">
    <citation type="submission" date="2020-03" db="EMBL/GenBank/DDBJ databases">
        <title>Metabolic flexibility allows generalist bacteria to become dominant in a frequently disturbed ecosystem.</title>
        <authorList>
            <person name="Chen Y.-J."/>
            <person name="Leung P.M."/>
            <person name="Bay S.K."/>
            <person name="Hugenholtz P."/>
            <person name="Kessler A.J."/>
            <person name="Shelley G."/>
            <person name="Waite D.W."/>
            <person name="Cook P.L."/>
            <person name="Greening C."/>
        </authorList>
    </citation>
    <scope>NUCLEOTIDE SEQUENCE [LARGE SCALE GENOMIC DNA]</scope>
    <source>
        <strain evidence="8">SS_bin_28</strain>
    </source>
</reference>
<dbReference type="NCBIfam" id="TIGR00526">
    <property type="entry name" value="folB_dom"/>
    <property type="match status" value="1"/>
</dbReference>
<dbReference type="UniPathway" id="UPA00077">
    <property type="reaction ID" value="UER00154"/>
</dbReference>
<name>A0A7Y2H3J8_UNCEI</name>
<dbReference type="InterPro" id="IPR006157">
    <property type="entry name" value="FolB_dom"/>
</dbReference>
<dbReference type="AlphaFoldDB" id="A0A7Y2H3J8"/>
<dbReference type="GO" id="GO:0046654">
    <property type="term" value="P:tetrahydrofolate biosynthetic process"/>
    <property type="evidence" value="ECO:0007669"/>
    <property type="project" value="UniProtKB-UniRule"/>
</dbReference>
<dbReference type="NCBIfam" id="TIGR00525">
    <property type="entry name" value="folB"/>
    <property type="match status" value="1"/>
</dbReference>
<dbReference type="GO" id="GO:0004150">
    <property type="term" value="F:dihydroneopterin aldolase activity"/>
    <property type="evidence" value="ECO:0007669"/>
    <property type="project" value="UniProtKB-UniRule"/>
</dbReference>
<comment type="function">
    <text evidence="6">Catalyzes the conversion of 7,8-dihydroneopterin to 6-hydroxymethyl-7,8-dihydropterin.</text>
</comment>
<dbReference type="GO" id="GO:0005737">
    <property type="term" value="C:cytoplasm"/>
    <property type="evidence" value="ECO:0007669"/>
    <property type="project" value="TreeGrafter"/>
</dbReference>
<comment type="pathway">
    <text evidence="2 6">Cofactor biosynthesis; tetrahydrofolate biosynthesis; 2-amino-4-hydroxy-6-hydroxymethyl-7,8-dihydropteridine diphosphate from 7,8-dihydroneopterin triphosphate: step 3/4.</text>
</comment>
<evidence type="ECO:0000256" key="6">
    <source>
        <dbReference type="RuleBase" id="RU362079"/>
    </source>
</evidence>
<dbReference type="EMBL" id="JABDJR010000571">
    <property type="protein sequence ID" value="NNF07912.1"/>
    <property type="molecule type" value="Genomic_DNA"/>
</dbReference>
<organism evidence="8 9">
    <name type="scientific">Eiseniibacteriota bacterium</name>
    <dbReference type="NCBI Taxonomy" id="2212470"/>
    <lineage>
        <taxon>Bacteria</taxon>
        <taxon>Candidatus Eiseniibacteriota</taxon>
    </lineage>
</organism>
<dbReference type="PANTHER" id="PTHR42844:SF1">
    <property type="entry name" value="DIHYDRONEOPTERIN ALDOLASE 1-RELATED"/>
    <property type="match status" value="1"/>
</dbReference>
<dbReference type="SUPFAM" id="SSF55620">
    <property type="entry name" value="Tetrahydrobiopterin biosynthesis enzymes-like"/>
    <property type="match status" value="1"/>
</dbReference>
<sequence length="120" mass="13279">MAQDSVRLNDIVLFAHLGVSPAEREVGQRIHLDLEVSASLEKASQTDALGDTVNYEAIYRTVESVVEVSRHKLLETLAGDLIRQILKDYPVDAVRVRIRKPNVPFAGSLASAEVELARTR</sequence>
<evidence type="ECO:0000256" key="5">
    <source>
        <dbReference type="ARBA" id="ARBA00023239"/>
    </source>
</evidence>
<dbReference type="Pfam" id="PF02152">
    <property type="entry name" value="FolB"/>
    <property type="match status" value="1"/>
</dbReference>
<evidence type="ECO:0000256" key="4">
    <source>
        <dbReference type="ARBA" id="ARBA00022909"/>
    </source>
</evidence>
<gene>
    <name evidence="8" type="primary">folB</name>
    <name evidence="8" type="ORF">HKN21_14200</name>
</gene>
<dbReference type="EC" id="4.1.2.25" evidence="6"/>
<evidence type="ECO:0000256" key="2">
    <source>
        <dbReference type="ARBA" id="ARBA00005013"/>
    </source>
</evidence>